<accession>A0A1V1NZK7</accession>
<dbReference type="EMBL" id="ATBP01001123">
    <property type="protein sequence ID" value="ETR68003.1"/>
    <property type="molecule type" value="Genomic_DNA"/>
</dbReference>
<sequence length="130" mass="14289">MSSSIINNIKYLNEKAVRQLVTAHQQLTDEPLVLVIRYNFDDPNGNIYLLEVLDKFPGSDNEELLATQFGPSANLRIVGDLHLALGSPAQVQAAAKRRDSVVKAVSIDGEVVFEDGSEQADELKRELGLL</sequence>
<organism evidence="1 2">
    <name type="scientific">Candidatus Magnetoglobus multicellularis str. Araruama</name>
    <dbReference type="NCBI Taxonomy" id="890399"/>
    <lineage>
        <taxon>Bacteria</taxon>
        <taxon>Pseudomonadati</taxon>
        <taxon>Thermodesulfobacteriota</taxon>
        <taxon>Desulfobacteria</taxon>
        <taxon>Desulfobacterales</taxon>
        <taxon>Desulfobacteraceae</taxon>
        <taxon>Candidatus Magnetoglobus</taxon>
    </lineage>
</organism>
<comment type="caution">
    <text evidence="1">The sequence shown here is derived from an EMBL/GenBank/DDBJ whole genome shotgun (WGS) entry which is preliminary data.</text>
</comment>
<dbReference type="Proteomes" id="UP000189670">
    <property type="component" value="Unassembled WGS sequence"/>
</dbReference>
<reference evidence="2" key="1">
    <citation type="submission" date="2012-11" db="EMBL/GenBank/DDBJ databases">
        <authorList>
            <person name="Lucero-Rivera Y.E."/>
            <person name="Tovar-Ramirez D."/>
        </authorList>
    </citation>
    <scope>NUCLEOTIDE SEQUENCE [LARGE SCALE GENOMIC DNA]</scope>
    <source>
        <strain evidence="2">Araruama</strain>
    </source>
</reference>
<evidence type="ECO:0000313" key="1">
    <source>
        <dbReference type="EMBL" id="ETR68003.1"/>
    </source>
</evidence>
<proteinExistence type="predicted"/>
<dbReference type="AlphaFoldDB" id="A0A1V1NZK7"/>
<gene>
    <name evidence="1" type="ORF">OMM_10974</name>
</gene>
<evidence type="ECO:0000313" key="2">
    <source>
        <dbReference type="Proteomes" id="UP000189670"/>
    </source>
</evidence>
<protein>
    <submittedName>
        <fullName evidence="1">Uncharacterized protein</fullName>
    </submittedName>
</protein>
<name>A0A1V1NZK7_9BACT</name>